<proteinExistence type="predicted"/>
<dbReference type="InterPro" id="IPR044843">
    <property type="entry name" value="Trans_IPPS_bact-type"/>
</dbReference>
<dbReference type="PANTHER" id="PTHR31480">
    <property type="entry name" value="BIFUNCTIONAL LYCOPENE CYCLASE/PHYTOENE SYNTHASE"/>
    <property type="match status" value="1"/>
</dbReference>
<gene>
    <name evidence="1" type="ORF">BN1209_0790</name>
</gene>
<dbReference type="KEGG" id="mbac:BN1209_0790"/>
<accession>A0A0B7IXJ3</accession>
<dbReference type="InterPro" id="IPR017827">
    <property type="entry name" value="HSQ_synthase_HpnC"/>
</dbReference>
<dbReference type="RefSeq" id="WP_045751051.1">
    <property type="nucleotide sequence ID" value="NZ_LN794158.1"/>
</dbReference>
<dbReference type="SFLD" id="SFLDS00005">
    <property type="entry name" value="Isoprenoid_Synthase_Type_I"/>
    <property type="match status" value="1"/>
</dbReference>
<dbReference type="HOGENOM" id="CLU_037269_0_1_4"/>
<dbReference type="Pfam" id="PF00494">
    <property type="entry name" value="SQS_PSY"/>
    <property type="match status" value="1"/>
</dbReference>
<dbReference type="InterPro" id="IPR033904">
    <property type="entry name" value="Trans_IPPS_HH"/>
</dbReference>
<dbReference type="AlphaFoldDB" id="A0A0B7IXJ3"/>
<dbReference type="STRING" id="1581680.BN1209_0790"/>
<dbReference type="GO" id="GO:0004311">
    <property type="term" value="F:geranylgeranyl diphosphate synthase activity"/>
    <property type="evidence" value="ECO:0007669"/>
    <property type="project" value="InterPro"/>
</dbReference>
<dbReference type="CDD" id="cd00683">
    <property type="entry name" value="Trans_IPPS_HH"/>
    <property type="match status" value="1"/>
</dbReference>
<dbReference type="Proteomes" id="UP000056322">
    <property type="component" value="Chromosome 1"/>
</dbReference>
<dbReference type="GO" id="GO:0016114">
    <property type="term" value="P:terpenoid biosynthetic process"/>
    <property type="evidence" value="ECO:0007669"/>
    <property type="project" value="UniProtKB-ARBA"/>
</dbReference>
<dbReference type="EMBL" id="LN794158">
    <property type="protein sequence ID" value="CEN55833.1"/>
    <property type="molecule type" value="Genomic_DNA"/>
</dbReference>
<evidence type="ECO:0000313" key="1">
    <source>
        <dbReference type="EMBL" id="CEN55833.1"/>
    </source>
</evidence>
<sequence>MKITQSPVKASLKLTASHYENFPVASFLLPKRLREPVALIYAFARQADDFADEGDLLPEQRIALINEFKAELDLIEKNKQPNTELFIALKDAIHQHQLPIKPFYDLLDAFSQDVSKTRYQDFGEVMSYCRRSANPVGRMMLSLYQADSDANVGMADALCSALQLINFLQDIAIDIQKNRIYLPQDELEKYKITEAQIIRGDSSGTWSLMMEFQINRARKLLQAGAPLGLVLPGRIGLEMRMIIAGGERILKKLHQAHGNVFDYRPKLTKKDWLYMAYRAISKK</sequence>
<dbReference type="Gene3D" id="1.10.600.10">
    <property type="entry name" value="Farnesyl Diphosphate Synthase"/>
    <property type="match status" value="1"/>
</dbReference>
<evidence type="ECO:0000313" key="2">
    <source>
        <dbReference type="Proteomes" id="UP000056322"/>
    </source>
</evidence>
<keyword evidence="2" id="KW-1185">Reference proteome</keyword>
<dbReference type="SUPFAM" id="SSF48576">
    <property type="entry name" value="Terpenoid synthases"/>
    <property type="match status" value="1"/>
</dbReference>
<dbReference type="SFLD" id="SFLDG01018">
    <property type="entry name" value="Squalene/Phytoene_Synthase_Lik"/>
    <property type="match status" value="1"/>
</dbReference>
<name>A0A0B7IXJ3_9PROT</name>
<dbReference type="SFLD" id="SFLDG01212">
    <property type="entry name" value="Phytoene_synthase_like"/>
    <property type="match status" value="1"/>
</dbReference>
<protein>
    <submittedName>
        <fullName evidence="1">Squalene/phytoene synthase</fullName>
    </submittedName>
</protein>
<organism evidence="1 2">
    <name type="scientific">Candidatus Methylopumilus turicensis</name>
    <dbReference type="NCBI Taxonomy" id="1581680"/>
    <lineage>
        <taxon>Bacteria</taxon>
        <taxon>Pseudomonadati</taxon>
        <taxon>Pseudomonadota</taxon>
        <taxon>Betaproteobacteria</taxon>
        <taxon>Nitrosomonadales</taxon>
        <taxon>Methylophilaceae</taxon>
        <taxon>Candidatus Methylopumilus</taxon>
    </lineage>
</organism>
<reference evidence="2" key="1">
    <citation type="submission" date="2014-12" db="EMBL/GenBank/DDBJ databases">
        <authorList>
            <person name="Salcher M.M."/>
        </authorList>
    </citation>
    <scope>NUCLEOTIDE SEQUENCE [LARGE SCALE GENOMIC DNA]</scope>
    <source>
        <strain evidence="2">MMS-10A-171</strain>
    </source>
</reference>
<dbReference type="InterPro" id="IPR002060">
    <property type="entry name" value="Squ/phyt_synthse"/>
</dbReference>
<dbReference type="OrthoDB" id="9807580at2"/>
<dbReference type="GO" id="GO:0051996">
    <property type="term" value="F:squalene synthase [NAD(P)H] activity"/>
    <property type="evidence" value="ECO:0007669"/>
    <property type="project" value="InterPro"/>
</dbReference>
<dbReference type="NCBIfam" id="TIGR03464">
    <property type="entry name" value="HpnC"/>
    <property type="match status" value="1"/>
</dbReference>
<dbReference type="InterPro" id="IPR008949">
    <property type="entry name" value="Isoprenoid_synthase_dom_sf"/>
</dbReference>